<reference evidence="1 2" key="1">
    <citation type="journal article" date="2015" name="Genome Biol. Evol.">
        <title>Comparative Genomics of a Bacterivorous Green Alga Reveals Evolutionary Causalities and Consequences of Phago-Mixotrophic Mode of Nutrition.</title>
        <authorList>
            <person name="Burns J.A."/>
            <person name="Paasch A."/>
            <person name="Narechania A."/>
            <person name="Kim E."/>
        </authorList>
    </citation>
    <scope>NUCLEOTIDE SEQUENCE [LARGE SCALE GENOMIC DNA]</scope>
    <source>
        <strain evidence="1 2">PLY_AMNH</strain>
    </source>
</reference>
<keyword evidence="2" id="KW-1185">Reference proteome</keyword>
<dbReference type="Proteomes" id="UP001190700">
    <property type="component" value="Unassembled WGS sequence"/>
</dbReference>
<protein>
    <submittedName>
        <fullName evidence="1">Uncharacterized protein</fullName>
    </submittedName>
</protein>
<sequence>MLRLDDDCLQQQSKATNQAVDLELFPRSFHRRATAAGNDLTASLYTFADISLNRRGTGSLFPLLDAI</sequence>
<dbReference type="AlphaFoldDB" id="A0AAE0EUT0"/>
<gene>
    <name evidence="1" type="ORF">CYMTET_49188</name>
</gene>
<accession>A0AAE0EUT0</accession>
<organism evidence="1 2">
    <name type="scientific">Cymbomonas tetramitiformis</name>
    <dbReference type="NCBI Taxonomy" id="36881"/>
    <lineage>
        <taxon>Eukaryota</taxon>
        <taxon>Viridiplantae</taxon>
        <taxon>Chlorophyta</taxon>
        <taxon>Pyramimonadophyceae</taxon>
        <taxon>Pyramimonadales</taxon>
        <taxon>Pyramimonadaceae</taxon>
        <taxon>Cymbomonas</taxon>
    </lineage>
</organism>
<comment type="caution">
    <text evidence="1">The sequence shown here is derived from an EMBL/GenBank/DDBJ whole genome shotgun (WGS) entry which is preliminary data.</text>
</comment>
<evidence type="ECO:0000313" key="1">
    <source>
        <dbReference type="EMBL" id="KAK3241014.1"/>
    </source>
</evidence>
<name>A0AAE0EUT0_9CHLO</name>
<evidence type="ECO:0000313" key="2">
    <source>
        <dbReference type="Proteomes" id="UP001190700"/>
    </source>
</evidence>
<dbReference type="EMBL" id="LGRX02033497">
    <property type="protein sequence ID" value="KAK3241014.1"/>
    <property type="molecule type" value="Genomic_DNA"/>
</dbReference>
<proteinExistence type="predicted"/>